<reference evidence="2" key="1">
    <citation type="submission" date="2021-01" db="EMBL/GenBank/DDBJ databases">
        <authorList>
            <person name="Corre E."/>
            <person name="Pelletier E."/>
            <person name="Niang G."/>
            <person name="Scheremetjew M."/>
            <person name="Finn R."/>
            <person name="Kale V."/>
            <person name="Holt S."/>
            <person name="Cochrane G."/>
            <person name="Meng A."/>
            <person name="Brown T."/>
            <person name="Cohen L."/>
        </authorList>
    </citation>
    <scope>NUCLEOTIDE SEQUENCE</scope>
    <source>
        <strain evidence="2">10249 10 AB</strain>
    </source>
</reference>
<feature type="region of interest" description="Disordered" evidence="1">
    <location>
        <begin position="1"/>
        <end position="98"/>
    </location>
</feature>
<organism evidence="2">
    <name type="scientific">Pseudo-nitzschia australis</name>
    <dbReference type="NCBI Taxonomy" id="44445"/>
    <lineage>
        <taxon>Eukaryota</taxon>
        <taxon>Sar</taxon>
        <taxon>Stramenopiles</taxon>
        <taxon>Ochrophyta</taxon>
        <taxon>Bacillariophyta</taxon>
        <taxon>Bacillariophyceae</taxon>
        <taxon>Bacillariophycidae</taxon>
        <taxon>Bacillariales</taxon>
        <taxon>Bacillariaceae</taxon>
        <taxon>Pseudo-nitzschia</taxon>
    </lineage>
</organism>
<gene>
    <name evidence="2" type="ORF">PAUS00366_LOCUS13101</name>
</gene>
<feature type="compositionally biased region" description="Polar residues" evidence="1">
    <location>
        <begin position="707"/>
        <end position="717"/>
    </location>
</feature>
<dbReference type="SUPFAM" id="SSF53335">
    <property type="entry name" value="S-adenosyl-L-methionine-dependent methyltransferases"/>
    <property type="match status" value="1"/>
</dbReference>
<feature type="region of interest" description="Disordered" evidence="1">
    <location>
        <begin position="707"/>
        <end position="728"/>
    </location>
</feature>
<feature type="region of interest" description="Disordered" evidence="1">
    <location>
        <begin position="629"/>
        <end position="648"/>
    </location>
</feature>
<feature type="region of interest" description="Disordered" evidence="1">
    <location>
        <begin position="542"/>
        <end position="587"/>
    </location>
</feature>
<feature type="compositionally biased region" description="Basic residues" evidence="1">
    <location>
        <begin position="56"/>
        <end position="66"/>
    </location>
</feature>
<evidence type="ECO:0000313" key="2">
    <source>
        <dbReference type="EMBL" id="CAE0720347.1"/>
    </source>
</evidence>
<sequence length="966" mass="107989">MPSSSPSSAKTGRRKIGNLAKDSEASNSNINDNNNNNKNNNNNNTTSRATEDVLLRRKQRKKRRRPLSSNNNTIHSNHLSLSGSASHNGNSSLNNANSNAKNLDLSSLSPYSYSSSPSGKKPTYLNDPFHIVSMAIDHDENKRNAQDILQVPLETGKLYHNDKLFFRALDHIVKESRSFRLGYSKPLPPLPNNNADRKTDEDNGEDKDKDKDKDNGSKAKEQKPSPRTIALTPIILSGLLTKLDSNNFTTLKQYLANPKGGSKYTCSVSRNYSNQALSSSVGGSSSQATSTAVTTATTTTSAELVNYTVRMRRAAMSRARLRMKRERTLKIAKPICAFLAVLGLYWYAWSSFQRVLIGFYGLTMTTQTTATITVDNTRVAHDGNNNNETTGIPILQAVQSQTPKKINDRPQRLITSSCRSSSSRANVLNDYAAACRVAEAGTFELLTSSHNHRHTKLFSRAVSHVVASAATATSNDETHSTINTVSNLGDEENRKKLALTLMQYDDTYHDDIELPLYAMHTPLVDEESSMIPLEDIIHNINKKQQREQRQRQRWKRRRRSHKKYKQQQQQLQRNHQKEDGRKTDDRKNHEDYAAYESLSLAVHFWGDTTVNRVMREAIVDAHYQTLSEISPTKTNKKNQKKSERNNNNKEMKILDVGSGLSGTLFSLCSPEFPFSNWSYHGITISQPEVRRATQLIDTAVRPILSPLSSTGRTTNDGNPIKDSYDGLTSPNSVPLTNITIQQASFDDPFLPEEYTTMIAIESLAHSNNITRTLINLANSLEPKGTLIVIEDVVAPWAVTSRKNEKDGEYNKDDDNHRSDYVQTMANLSAKPSLITHEEWLKSFSAAGLALHRPPRDLMLEFDSWPIDSTRSATATAVTGLPFISLLLGDRPWYSTGHGLLKNLIDWFGSGLSSVDGSSSVDDDGNIANRALLLMEDMLQNDRGNAYRKALHNRGDLGYYMYVCIKR</sequence>
<dbReference type="EMBL" id="HBIX01018364">
    <property type="protein sequence ID" value="CAE0720347.1"/>
    <property type="molecule type" value="Transcribed_RNA"/>
</dbReference>
<feature type="compositionally biased region" description="Low complexity" evidence="1">
    <location>
        <begin position="75"/>
        <end position="98"/>
    </location>
</feature>
<feature type="compositionally biased region" description="Polar residues" evidence="1">
    <location>
        <begin position="1"/>
        <end position="10"/>
    </location>
</feature>
<evidence type="ECO:0008006" key="3">
    <source>
        <dbReference type="Google" id="ProtNLM"/>
    </source>
</evidence>
<feature type="compositionally biased region" description="Basic and acidic residues" evidence="1">
    <location>
        <begin position="195"/>
        <end position="224"/>
    </location>
</feature>
<dbReference type="InterPro" id="IPR029063">
    <property type="entry name" value="SAM-dependent_MTases_sf"/>
</dbReference>
<feature type="compositionally biased region" description="Low complexity" evidence="1">
    <location>
        <begin position="27"/>
        <end position="44"/>
    </location>
</feature>
<accession>A0A7S4AMJ6</accession>
<evidence type="ECO:0000256" key="1">
    <source>
        <dbReference type="SAM" id="MobiDB-lite"/>
    </source>
</evidence>
<feature type="compositionally biased region" description="Basic residues" evidence="1">
    <location>
        <begin position="551"/>
        <end position="565"/>
    </location>
</feature>
<proteinExistence type="predicted"/>
<name>A0A7S4AMJ6_9STRA</name>
<dbReference type="Gene3D" id="3.40.50.150">
    <property type="entry name" value="Vaccinia Virus protein VP39"/>
    <property type="match status" value="1"/>
</dbReference>
<feature type="region of interest" description="Disordered" evidence="1">
    <location>
        <begin position="181"/>
        <end position="226"/>
    </location>
</feature>
<feature type="compositionally biased region" description="Basic and acidic residues" evidence="1">
    <location>
        <begin position="575"/>
        <end position="587"/>
    </location>
</feature>
<dbReference type="AlphaFoldDB" id="A0A7S4AMJ6"/>
<dbReference type="Pfam" id="PF13489">
    <property type="entry name" value="Methyltransf_23"/>
    <property type="match status" value="1"/>
</dbReference>
<protein>
    <recommendedName>
        <fullName evidence="3">Methyltransferase type 12 domain-containing protein</fullName>
    </recommendedName>
</protein>